<dbReference type="PANTHER" id="PTHR24321">
    <property type="entry name" value="DEHYDROGENASES, SHORT CHAIN"/>
    <property type="match status" value="1"/>
</dbReference>
<evidence type="ECO:0000256" key="2">
    <source>
        <dbReference type="ARBA" id="ARBA00023002"/>
    </source>
</evidence>
<dbReference type="InterPro" id="IPR002347">
    <property type="entry name" value="SDR_fam"/>
</dbReference>
<keyword evidence="2" id="KW-0560">Oxidoreductase</keyword>
<dbReference type="RefSeq" id="WP_192039014.1">
    <property type="nucleotide sequence ID" value="NZ_JACYWE010000004.1"/>
</dbReference>
<organism evidence="4 5">
    <name type="scientific">Lolliginicoccus lacisalsi</name>
    <dbReference type="NCBI Taxonomy" id="2742202"/>
    <lineage>
        <taxon>Bacteria</taxon>
        <taxon>Bacillati</taxon>
        <taxon>Actinomycetota</taxon>
        <taxon>Actinomycetes</taxon>
        <taxon>Mycobacteriales</taxon>
        <taxon>Hoyosellaceae</taxon>
        <taxon>Lolliginicoccus</taxon>
    </lineage>
</organism>
<dbReference type="SUPFAM" id="SSF51735">
    <property type="entry name" value="NAD(P)-binding Rossmann-fold domains"/>
    <property type="match status" value="1"/>
</dbReference>
<feature type="domain" description="Ketoreductase" evidence="3">
    <location>
        <begin position="6"/>
        <end position="185"/>
    </location>
</feature>
<dbReference type="InterPro" id="IPR020904">
    <property type="entry name" value="Sc_DH/Rdtase_CS"/>
</dbReference>
<dbReference type="PRINTS" id="PR00080">
    <property type="entry name" value="SDRFAMILY"/>
</dbReference>
<evidence type="ECO:0000313" key="4">
    <source>
        <dbReference type="EMBL" id="MBD8506551.1"/>
    </source>
</evidence>
<dbReference type="PROSITE" id="PS00061">
    <property type="entry name" value="ADH_SHORT"/>
    <property type="match status" value="1"/>
</dbReference>
<comment type="similarity">
    <text evidence="1">Belongs to the short-chain dehydrogenases/reductases (SDR) family.</text>
</comment>
<comment type="caution">
    <text evidence="4">The sequence shown here is derived from an EMBL/GenBank/DDBJ whole genome shotgun (WGS) entry which is preliminary data.</text>
</comment>
<dbReference type="PANTHER" id="PTHR24321:SF15">
    <property type="entry name" value="OXIDOREDUCTASE UCPA"/>
    <property type="match status" value="1"/>
</dbReference>
<dbReference type="Gene3D" id="3.40.50.720">
    <property type="entry name" value="NAD(P)-binding Rossmann-like Domain"/>
    <property type="match status" value="1"/>
</dbReference>
<keyword evidence="5" id="KW-1185">Reference proteome</keyword>
<reference evidence="4" key="1">
    <citation type="submission" date="2020-09" db="EMBL/GenBank/DDBJ databases">
        <title>Hoyosella lacisalsi sp. nov., a halotolerant actinobacterium isolated from soil of Lake Gudzhirganskoe.</title>
        <authorList>
            <person name="Yang Q."/>
            <person name="Guo P.Y."/>
            <person name="Liu S.W."/>
            <person name="Li F.N."/>
            <person name="Sun C.H."/>
        </authorList>
    </citation>
    <scope>NUCLEOTIDE SEQUENCE</scope>
    <source>
        <strain evidence="4">G463</strain>
    </source>
</reference>
<name>A0A927JCJ6_9ACTN</name>
<evidence type="ECO:0000313" key="5">
    <source>
        <dbReference type="Proteomes" id="UP000642993"/>
    </source>
</evidence>
<dbReference type="SMART" id="SM00822">
    <property type="entry name" value="PKS_KR"/>
    <property type="match status" value="1"/>
</dbReference>
<evidence type="ECO:0000259" key="3">
    <source>
        <dbReference type="SMART" id="SM00822"/>
    </source>
</evidence>
<dbReference type="Pfam" id="PF13561">
    <property type="entry name" value="adh_short_C2"/>
    <property type="match status" value="1"/>
</dbReference>
<evidence type="ECO:0000256" key="1">
    <source>
        <dbReference type="ARBA" id="ARBA00006484"/>
    </source>
</evidence>
<dbReference type="EMBL" id="JACYWE010000004">
    <property type="protein sequence ID" value="MBD8506551.1"/>
    <property type="molecule type" value="Genomic_DNA"/>
</dbReference>
<dbReference type="FunFam" id="3.40.50.720:FF:000084">
    <property type="entry name" value="Short-chain dehydrogenase reductase"/>
    <property type="match status" value="1"/>
</dbReference>
<gene>
    <name evidence="4" type="ORF">HT102_08640</name>
</gene>
<accession>A0A927JCJ6</accession>
<dbReference type="PRINTS" id="PR00081">
    <property type="entry name" value="GDHRDH"/>
</dbReference>
<dbReference type="GO" id="GO:0016491">
    <property type="term" value="F:oxidoreductase activity"/>
    <property type="evidence" value="ECO:0007669"/>
    <property type="project" value="UniProtKB-KW"/>
</dbReference>
<dbReference type="InterPro" id="IPR036291">
    <property type="entry name" value="NAD(P)-bd_dom_sf"/>
</dbReference>
<sequence length="244" mass="25653">MSATTRAAIITGAARGIGAATAEALHAAGMHVIIADVLDDEARQLAEQLGDRAEHIHLDVRDEQQWQEAARLAASRGELAALVNNAGVLRFAAIEEQSVEDFRFVLDVNLIGAWLGIRACAPHLRASKGVIVNISSTAGLAGYSGIGAYVASKWALRGLTKTAALELADSGVRACSIHPGPIRTPMTAGFDDSMVTGQPIPRFGEPREVADMVDFLIHRATYSTGTEFVVDGGALTGTMLAPPE</sequence>
<dbReference type="InterPro" id="IPR057326">
    <property type="entry name" value="KR_dom"/>
</dbReference>
<proteinExistence type="inferred from homology"/>
<dbReference type="Proteomes" id="UP000642993">
    <property type="component" value="Unassembled WGS sequence"/>
</dbReference>
<dbReference type="AlphaFoldDB" id="A0A927JCJ6"/>
<protein>
    <submittedName>
        <fullName evidence="4">SDR family oxidoreductase</fullName>
    </submittedName>
</protein>